<feature type="chain" id="PRO_5043007303" evidence="1">
    <location>
        <begin position="17"/>
        <end position="235"/>
    </location>
</feature>
<organism evidence="2 3">
    <name type="scientific">Parathielavia appendiculata</name>
    <dbReference type="NCBI Taxonomy" id="2587402"/>
    <lineage>
        <taxon>Eukaryota</taxon>
        <taxon>Fungi</taxon>
        <taxon>Dikarya</taxon>
        <taxon>Ascomycota</taxon>
        <taxon>Pezizomycotina</taxon>
        <taxon>Sordariomycetes</taxon>
        <taxon>Sordariomycetidae</taxon>
        <taxon>Sordariales</taxon>
        <taxon>Chaetomiaceae</taxon>
        <taxon>Parathielavia</taxon>
    </lineage>
</organism>
<reference evidence="2" key="2">
    <citation type="submission" date="2023-05" db="EMBL/GenBank/DDBJ databases">
        <authorList>
            <consortium name="Lawrence Berkeley National Laboratory"/>
            <person name="Steindorff A."/>
            <person name="Hensen N."/>
            <person name="Bonometti L."/>
            <person name="Westerberg I."/>
            <person name="Brannstrom I.O."/>
            <person name="Guillou S."/>
            <person name="Cros-Aarteil S."/>
            <person name="Calhoun S."/>
            <person name="Haridas S."/>
            <person name="Kuo A."/>
            <person name="Mondo S."/>
            <person name="Pangilinan J."/>
            <person name="Riley R."/>
            <person name="Labutti K."/>
            <person name="Andreopoulos B."/>
            <person name="Lipzen A."/>
            <person name="Chen C."/>
            <person name="Yanf M."/>
            <person name="Daum C."/>
            <person name="Ng V."/>
            <person name="Clum A."/>
            <person name="Ohm R."/>
            <person name="Martin F."/>
            <person name="Silar P."/>
            <person name="Natvig D."/>
            <person name="Lalanne C."/>
            <person name="Gautier V."/>
            <person name="Ament-Velasquez S.L."/>
            <person name="Kruys A."/>
            <person name="Hutchinson M.I."/>
            <person name="Powell A.J."/>
            <person name="Barry K."/>
            <person name="Miller A.N."/>
            <person name="Grigoriev I.V."/>
            <person name="Debuchy R."/>
            <person name="Gladieux P."/>
            <person name="Thoren M.H."/>
            <person name="Johannesson H."/>
        </authorList>
    </citation>
    <scope>NUCLEOTIDE SEQUENCE</scope>
    <source>
        <strain evidence="2">CBS 731.68</strain>
    </source>
</reference>
<dbReference type="RefSeq" id="XP_062643198.1">
    <property type="nucleotide sequence ID" value="XM_062786480.1"/>
</dbReference>
<gene>
    <name evidence="2" type="ORF">N657DRAFT_259989</name>
</gene>
<evidence type="ECO:0000256" key="1">
    <source>
        <dbReference type="SAM" id="SignalP"/>
    </source>
</evidence>
<dbReference type="AlphaFoldDB" id="A0AAN6TSN1"/>
<accession>A0AAN6TSN1</accession>
<keyword evidence="1" id="KW-0732">Signal</keyword>
<keyword evidence="3" id="KW-1185">Reference proteome</keyword>
<sequence>MLLRLIVQFLLPLALGAEPVASTPIAPFKFPTTTVSTLPATPQATQATRPSCGRNRPPMLYHTSEYYKAYKKTPYGWLGCNHNASTSEAFHAFALKYKDEPDRLRAYLRLAERLLDYSRSVGVGFQELIMALTRTPNGLGELKGVGSRVDPLGAAVVLFFQPPSVRCWLDQEILREIGSDVASNWESSCRLVSDQELLTRLGAESMIVRVVGQFKDALKRTLRAIEVRDEVFLSG</sequence>
<dbReference type="GeneID" id="87823248"/>
<evidence type="ECO:0000313" key="3">
    <source>
        <dbReference type="Proteomes" id="UP001302602"/>
    </source>
</evidence>
<proteinExistence type="predicted"/>
<feature type="signal peptide" evidence="1">
    <location>
        <begin position="1"/>
        <end position="16"/>
    </location>
</feature>
<dbReference type="Proteomes" id="UP001302602">
    <property type="component" value="Unassembled WGS sequence"/>
</dbReference>
<name>A0AAN6TSN1_9PEZI</name>
<evidence type="ECO:0000313" key="2">
    <source>
        <dbReference type="EMBL" id="KAK4119425.1"/>
    </source>
</evidence>
<protein>
    <submittedName>
        <fullName evidence="2">Uncharacterized protein</fullName>
    </submittedName>
</protein>
<reference evidence="2" key="1">
    <citation type="journal article" date="2023" name="Mol. Phylogenet. Evol.">
        <title>Genome-scale phylogeny and comparative genomics of the fungal order Sordariales.</title>
        <authorList>
            <person name="Hensen N."/>
            <person name="Bonometti L."/>
            <person name="Westerberg I."/>
            <person name="Brannstrom I.O."/>
            <person name="Guillou S."/>
            <person name="Cros-Aarteil S."/>
            <person name="Calhoun S."/>
            <person name="Haridas S."/>
            <person name="Kuo A."/>
            <person name="Mondo S."/>
            <person name="Pangilinan J."/>
            <person name="Riley R."/>
            <person name="LaButti K."/>
            <person name="Andreopoulos B."/>
            <person name="Lipzen A."/>
            <person name="Chen C."/>
            <person name="Yan M."/>
            <person name="Daum C."/>
            <person name="Ng V."/>
            <person name="Clum A."/>
            <person name="Steindorff A."/>
            <person name="Ohm R.A."/>
            <person name="Martin F."/>
            <person name="Silar P."/>
            <person name="Natvig D.O."/>
            <person name="Lalanne C."/>
            <person name="Gautier V."/>
            <person name="Ament-Velasquez S.L."/>
            <person name="Kruys A."/>
            <person name="Hutchinson M.I."/>
            <person name="Powell A.J."/>
            <person name="Barry K."/>
            <person name="Miller A.N."/>
            <person name="Grigoriev I.V."/>
            <person name="Debuchy R."/>
            <person name="Gladieux P."/>
            <person name="Hiltunen Thoren M."/>
            <person name="Johannesson H."/>
        </authorList>
    </citation>
    <scope>NUCLEOTIDE SEQUENCE</scope>
    <source>
        <strain evidence="2">CBS 731.68</strain>
    </source>
</reference>
<comment type="caution">
    <text evidence="2">The sequence shown here is derived from an EMBL/GenBank/DDBJ whole genome shotgun (WGS) entry which is preliminary data.</text>
</comment>
<dbReference type="EMBL" id="MU853249">
    <property type="protein sequence ID" value="KAK4119425.1"/>
    <property type="molecule type" value="Genomic_DNA"/>
</dbReference>